<feature type="domain" description="Tim44-like" evidence="9">
    <location>
        <begin position="95"/>
        <end position="241"/>
    </location>
</feature>
<organism evidence="10">
    <name type="scientific">marine sediment metagenome</name>
    <dbReference type="NCBI Taxonomy" id="412755"/>
    <lineage>
        <taxon>unclassified sequences</taxon>
        <taxon>metagenomes</taxon>
        <taxon>ecological metagenomes</taxon>
    </lineage>
</organism>
<evidence type="ECO:0000256" key="8">
    <source>
        <dbReference type="SAM" id="Phobius"/>
    </source>
</evidence>
<dbReference type="EMBL" id="LAZR01000340">
    <property type="protein sequence ID" value="KKN73641.1"/>
    <property type="molecule type" value="Genomic_DNA"/>
</dbReference>
<feature type="region of interest" description="Disordered" evidence="7">
    <location>
        <begin position="37"/>
        <end position="77"/>
    </location>
</feature>
<evidence type="ECO:0000256" key="2">
    <source>
        <dbReference type="ARBA" id="ARBA00009597"/>
    </source>
</evidence>
<dbReference type="PANTHER" id="PTHR10721">
    <property type="entry name" value="MITOCHONDRIAL IMPORT INNER MEMBRANE TRANSLOCASE SUBUNIT TIM44"/>
    <property type="match status" value="1"/>
</dbReference>
<evidence type="ECO:0000256" key="1">
    <source>
        <dbReference type="ARBA" id="ARBA00004273"/>
    </source>
</evidence>
<keyword evidence="8" id="KW-0812">Transmembrane</keyword>
<keyword evidence="3" id="KW-0999">Mitochondrion inner membrane</keyword>
<comment type="similarity">
    <text evidence="2">Belongs to the Tim44 family.</text>
</comment>
<name>A0A0F9VJD4_9ZZZZ</name>
<proteinExistence type="inferred from homology"/>
<evidence type="ECO:0000313" key="10">
    <source>
        <dbReference type="EMBL" id="KKN73641.1"/>
    </source>
</evidence>
<comment type="subcellular location">
    <subcellularLocation>
        <location evidence="1">Mitochondrion inner membrane</location>
    </subcellularLocation>
</comment>
<dbReference type="NCBIfam" id="NF033779">
    <property type="entry name" value="Tim44_TimA_adap"/>
    <property type="match status" value="1"/>
</dbReference>
<feature type="compositionally biased region" description="Basic and acidic residues" evidence="7">
    <location>
        <begin position="37"/>
        <end position="53"/>
    </location>
</feature>
<dbReference type="GO" id="GO:0005743">
    <property type="term" value="C:mitochondrial inner membrane"/>
    <property type="evidence" value="ECO:0007669"/>
    <property type="project" value="UniProtKB-SubCell"/>
</dbReference>
<dbReference type="Gene3D" id="3.10.450.240">
    <property type="match status" value="1"/>
</dbReference>
<comment type="caution">
    <text evidence="10">The sequence shown here is derived from an EMBL/GenBank/DDBJ whole genome shotgun (WGS) entry which is preliminary data.</text>
</comment>
<dbReference type="AlphaFoldDB" id="A0A0F9VJD4"/>
<dbReference type="GO" id="GO:0051087">
    <property type="term" value="F:protein-folding chaperone binding"/>
    <property type="evidence" value="ECO:0007669"/>
    <property type="project" value="TreeGrafter"/>
</dbReference>
<evidence type="ECO:0000256" key="4">
    <source>
        <dbReference type="ARBA" id="ARBA00022946"/>
    </source>
</evidence>
<keyword evidence="6 8" id="KW-0472">Membrane</keyword>
<dbReference type="PIRSF" id="PIRSF031890">
    <property type="entry name" value="UCP031890_transporter_Tim44"/>
    <property type="match status" value="1"/>
</dbReference>
<dbReference type="SMART" id="SM00978">
    <property type="entry name" value="Tim44"/>
    <property type="match status" value="1"/>
</dbReference>
<feature type="transmembrane region" description="Helical" evidence="8">
    <location>
        <begin position="12"/>
        <end position="32"/>
    </location>
</feature>
<reference evidence="10" key="1">
    <citation type="journal article" date="2015" name="Nature">
        <title>Complex archaea that bridge the gap between prokaryotes and eukaryotes.</title>
        <authorList>
            <person name="Spang A."/>
            <person name="Saw J.H."/>
            <person name="Jorgensen S.L."/>
            <person name="Zaremba-Niedzwiedzka K."/>
            <person name="Martijn J."/>
            <person name="Lind A.E."/>
            <person name="van Eijk R."/>
            <person name="Schleper C."/>
            <person name="Guy L."/>
            <person name="Ettema T.J."/>
        </authorList>
    </citation>
    <scope>NUCLEOTIDE SEQUENCE</scope>
</reference>
<accession>A0A0F9VJD4</accession>
<evidence type="ECO:0000259" key="9">
    <source>
        <dbReference type="SMART" id="SM00978"/>
    </source>
</evidence>
<evidence type="ECO:0000256" key="3">
    <source>
        <dbReference type="ARBA" id="ARBA00022792"/>
    </source>
</evidence>
<evidence type="ECO:0000256" key="7">
    <source>
        <dbReference type="SAM" id="MobiDB-lite"/>
    </source>
</evidence>
<dbReference type="Pfam" id="PF04280">
    <property type="entry name" value="Tim44"/>
    <property type="match status" value="1"/>
</dbReference>
<dbReference type="GO" id="GO:0030150">
    <property type="term" value="P:protein import into mitochondrial matrix"/>
    <property type="evidence" value="ECO:0007669"/>
    <property type="project" value="TreeGrafter"/>
</dbReference>
<dbReference type="InterPro" id="IPR007379">
    <property type="entry name" value="Tim44-like_dom"/>
</dbReference>
<evidence type="ECO:0000256" key="5">
    <source>
        <dbReference type="ARBA" id="ARBA00023128"/>
    </source>
</evidence>
<dbReference type="InterPro" id="IPR032710">
    <property type="entry name" value="NTF2-like_dom_sf"/>
</dbReference>
<keyword evidence="5" id="KW-0496">Mitochondrion</keyword>
<dbReference type="InterPro" id="IPR016985">
    <property type="entry name" value="UCP031890_Tim44-rel"/>
</dbReference>
<dbReference type="SUPFAM" id="SSF54427">
    <property type="entry name" value="NTF2-like"/>
    <property type="match status" value="1"/>
</dbReference>
<sequence>MCDGEATEPMSFGTIFFIVLAAIVLFQLRSVLGRRTGSERPPFDPYSRREGRPGEAAPNDNVVTLPHRRLPGGDVATPPNTYEAIDKLAAPGTPLNGELRRIRDDDPNFEPTEFLEGAKLAYEMIVTAFADGDRKVLQNLLSSEVYQGFEQAITDREQRGERMQSSFVGIDDAEVVSAEKKDREALVTVRIVAQLISAVLKPDGEIVEGDPEAVVEVKDVWTFSRDIRSRDPNWKLAGTESEED</sequence>
<keyword evidence="8" id="KW-1133">Transmembrane helix</keyword>
<dbReference type="PANTHER" id="PTHR10721:SF1">
    <property type="entry name" value="MITOCHONDRIAL IMPORT INNER MEMBRANE TRANSLOCASE SUBUNIT TIM44"/>
    <property type="match status" value="1"/>
</dbReference>
<gene>
    <name evidence="10" type="ORF">LCGC14_0398410</name>
</gene>
<dbReference type="InterPro" id="IPR039544">
    <property type="entry name" value="Tim44-like"/>
</dbReference>
<protein>
    <recommendedName>
        <fullName evidence="9">Tim44-like domain-containing protein</fullName>
    </recommendedName>
</protein>
<keyword evidence="4" id="KW-0809">Transit peptide</keyword>
<evidence type="ECO:0000256" key="6">
    <source>
        <dbReference type="ARBA" id="ARBA00023136"/>
    </source>
</evidence>